<dbReference type="KEGG" id="spu:100892121"/>
<feature type="compositionally biased region" description="Pro residues" evidence="1">
    <location>
        <begin position="724"/>
        <end position="733"/>
    </location>
</feature>
<feature type="compositionally biased region" description="Polar residues" evidence="1">
    <location>
        <begin position="411"/>
        <end position="430"/>
    </location>
</feature>
<dbReference type="OMA" id="RYNEYPY"/>
<feature type="transmembrane region" description="Helical" evidence="2">
    <location>
        <begin position="224"/>
        <end position="244"/>
    </location>
</feature>
<feature type="region of interest" description="Disordered" evidence="1">
    <location>
        <begin position="790"/>
        <end position="840"/>
    </location>
</feature>
<proteinExistence type="predicted"/>
<dbReference type="EnsemblMetazoa" id="XM_003725995">
    <property type="protein sequence ID" value="XP_003726043"/>
    <property type="gene ID" value="LOC100892121"/>
</dbReference>
<accession>A0A7M7LLA5</accession>
<feature type="compositionally biased region" description="Basic and acidic residues" evidence="1">
    <location>
        <begin position="790"/>
        <end position="810"/>
    </location>
</feature>
<keyword evidence="2" id="KW-1133">Transmembrane helix</keyword>
<protein>
    <submittedName>
        <fullName evidence="3">Uncharacterized protein</fullName>
    </submittedName>
</protein>
<feature type="region of interest" description="Disordered" evidence="1">
    <location>
        <begin position="257"/>
        <end position="276"/>
    </location>
</feature>
<dbReference type="RefSeq" id="XP_003726043.2">
    <property type="nucleotide sequence ID" value="XM_003725995.3"/>
</dbReference>
<evidence type="ECO:0000256" key="2">
    <source>
        <dbReference type="SAM" id="Phobius"/>
    </source>
</evidence>
<feature type="region of interest" description="Disordered" evidence="1">
    <location>
        <begin position="711"/>
        <end position="736"/>
    </location>
</feature>
<reference evidence="4" key="1">
    <citation type="submission" date="2015-02" db="EMBL/GenBank/DDBJ databases">
        <title>Genome sequencing for Strongylocentrotus purpuratus.</title>
        <authorList>
            <person name="Murali S."/>
            <person name="Liu Y."/>
            <person name="Vee V."/>
            <person name="English A."/>
            <person name="Wang M."/>
            <person name="Skinner E."/>
            <person name="Han Y."/>
            <person name="Muzny D.M."/>
            <person name="Worley K.C."/>
            <person name="Gibbs R.A."/>
        </authorList>
    </citation>
    <scope>NUCLEOTIDE SEQUENCE</scope>
</reference>
<dbReference type="InParanoid" id="A0A7M7LLA5"/>
<feature type="compositionally biased region" description="Basic and acidic residues" evidence="1">
    <location>
        <begin position="822"/>
        <end position="837"/>
    </location>
</feature>
<keyword evidence="2" id="KW-0812">Transmembrane</keyword>
<keyword evidence="4" id="KW-1185">Reference proteome</keyword>
<dbReference type="Proteomes" id="UP000007110">
    <property type="component" value="Unassembled WGS sequence"/>
</dbReference>
<feature type="region of interest" description="Disordered" evidence="1">
    <location>
        <begin position="380"/>
        <end position="504"/>
    </location>
</feature>
<keyword evidence="2" id="KW-0472">Membrane</keyword>
<name>A0A7M7LLA5_STRPU</name>
<evidence type="ECO:0000313" key="4">
    <source>
        <dbReference type="Proteomes" id="UP000007110"/>
    </source>
</evidence>
<sequence length="853" mass="96072">MESTNRGTVLGNKINCVPLSWLYPASQSKTAHYLQRISLRFEVGAFCCIVEFCFTLQRDGYAGLGVILLFLSSLRRVLNHVQFNIRSVVCTPAQTYPTSSPLGQPELPTPEQMYPTTSTPHATTPNDYTPLSNASSDPYTSSDTYTSLLGTSSTLVPVNSTSLNAHTDTTTLSGFLNSTEDANSMIITSLVTSFDFNETLSDNATLVGTPVNDQGRLGLSRNNIVLITSLSIVIGCFAFTALLLRIGSRVMKARKEVEERRRRRRHAVRRNQGKRSPQITIKQIRVRIEPDKRGKRTNKASTKQIRAQPNRLSLRQRQEREAETSFITAPEISTKRTDGALVKIAACTTDVALGKATVSTLKGDSFTSETELLEVLDRQKRKHRENEYDNPIMNVKDPDEDHKRARRVSTETETPLTSDTSNVPSWNNSPLHAISGRKMRRSSSPERTLLPSNTGERSDVFRESSESGSNGEVHRRIKLMRMHGRRNSGNTSKDSGYAGGSFASQDSSRNLLAYRDLREDQHKREKVSVTKDAESTRDTTPVIFELESETAPLVRLNRTQPTNPQQSRRYSLQVPPQHSYYHNNVTRTRSQPYTPQQVRPIKGIIGSSIRGRRPPLEFFPRDIPGHDRYNEYPYIVDCPPLYYKDSYFNFNEQLQQPARSHRRTNNPLYRLPPQEFQQYSPNLFPSLSSFPTTPPLHQVAHDDRARFVKRRTTSTQTPTDNSPETPPASPPSSPSIIRWYKEGRSYVLMPRDDMGLDYIGPVYLAESMSESDQSLSEPLDITLISNTEKDLRRVQPRGRSDVDSETESERTGGLASTDDEEGTKASSKDEDSVKDESALLLDATTDWIHDTKL</sequence>
<feature type="compositionally biased region" description="Polar residues" evidence="1">
    <location>
        <begin position="114"/>
        <end position="134"/>
    </location>
</feature>
<organism evidence="3 4">
    <name type="scientific">Strongylocentrotus purpuratus</name>
    <name type="common">Purple sea urchin</name>
    <dbReference type="NCBI Taxonomy" id="7668"/>
    <lineage>
        <taxon>Eukaryota</taxon>
        <taxon>Metazoa</taxon>
        <taxon>Echinodermata</taxon>
        <taxon>Eleutherozoa</taxon>
        <taxon>Echinozoa</taxon>
        <taxon>Echinoidea</taxon>
        <taxon>Euechinoidea</taxon>
        <taxon>Echinacea</taxon>
        <taxon>Camarodonta</taxon>
        <taxon>Echinidea</taxon>
        <taxon>Strongylocentrotidae</taxon>
        <taxon>Strongylocentrotus</taxon>
    </lineage>
</organism>
<dbReference type="OrthoDB" id="10411040at2759"/>
<feature type="compositionally biased region" description="Basic and acidic residues" evidence="1">
    <location>
        <begin position="456"/>
        <end position="465"/>
    </location>
</feature>
<feature type="region of interest" description="Disordered" evidence="1">
    <location>
        <begin position="97"/>
        <end position="139"/>
    </location>
</feature>
<evidence type="ECO:0000313" key="3">
    <source>
        <dbReference type="EnsemblMetazoa" id="XP_003726043"/>
    </source>
</evidence>
<dbReference type="GeneID" id="100892121"/>
<evidence type="ECO:0000256" key="1">
    <source>
        <dbReference type="SAM" id="MobiDB-lite"/>
    </source>
</evidence>
<dbReference type="AlphaFoldDB" id="A0A7M7LLA5"/>
<reference evidence="3" key="2">
    <citation type="submission" date="2021-01" db="UniProtKB">
        <authorList>
            <consortium name="EnsemblMetazoa"/>
        </authorList>
    </citation>
    <scope>IDENTIFICATION</scope>
</reference>
<feature type="compositionally biased region" description="Basic residues" evidence="1">
    <location>
        <begin position="475"/>
        <end position="486"/>
    </location>
</feature>
<feature type="compositionally biased region" description="Basic residues" evidence="1">
    <location>
        <begin position="261"/>
        <end position="273"/>
    </location>
</feature>